<dbReference type="Proteomes" id="UP000681155">
    <property type="component" value="Chromosome"/>
</dbReference>
<keyword evidence="4" id="KW-0175">Coiled coil</keyword>
<dbReference type="InterPro" id="IPR050328">
    <property type="entry name" value="Dev_Immune_Receptor"/>
</dbReference>
<dbReference type="InterPro" id="IPR046673">
    <property type="entry name" value="ToxA_N"/>
</dbReference>
<evidence type="ECO:0000313" key="6">
    <source>
        <dbReference type="EMBL" id="QVW22052.1"/>
    </source>
</evidence>
<dbReference type="InterPro" id="IPR003591">
    <property type="entry name" value="Leu-rich_rpt_typical-subtyp"/>
</dbReference>
<dbReference type="Gene3D" id="3.80.10.10">
    <property type="entry name" value="Ribonuclease Inhibitor"/>
    <property type="match status" value="2"/>
</dbReference>
<keyword evidence="2" id="KW-0732">Signal</keyword>
<name>A0ABX8EQQ3_9PSED</name>
<dbReference type="PROSITE" id="PS51450">
    <property type="entry name" value="LRR"/>
    <property type="match status" value="1"/>
</dbReference>
<accession>A0ABX8EQQ3</accession>
<proteinExistence type="predicted"/>
<evidence type="ECO:0000256" key="4">
    <source>
        <dbReference type="SAM" id="Coils"/>
    </source>
</evidence>
<dbReference type="PANTHER" id="PTHR24373:SF275">
    <property type="entry name" value="TIR DOMAIN-CONTAINING PROTEIN"/>
    <property type="match status" value="1"/>
</dbReference>
<organism evidence="6 7">
    <name type="scientific">Pseudomonas hormoni</name>
    <dbReference type="NCBI Taxonomy" id="3093767"/>
    <lineage>
        <taxon>Bacteria</taxon>
        <taxon>Pseudomonadati</taxon>
        <taxon>Pseudomonadota</taxon>
        <taxon>Gammaproteobacteria</taxon>
        <taxon>Pseudomonadales</taxon>
        <taxon>Pseudomonadaceae</taxon>
        <taxon>Pseudomonas</taxon>
    </lineage>
</organism>
<dbReference type="SUPFAM" id="SSF52058">
    <property type="entry name" value="L domain-like"/>
    <property type="match status" value="1"/>
</dbReference>
<dbReference type="InterPro" id="IPR032675">
    <property type="entry name" value="LRR_dom_sf"/>
</dbReference>
<dbReference type="SMART" id="SM00369">
    <property type="entry name" value="LRR_TYP"/>
    <property type="match status" value="5"/>
</dbReference>
<sequence>MNQHEHGLTAHPDTLSKILPTWLLQTSPDTRRALKNVTPDASFRDGQANDLHEQALKALKTIKALSIEHWEHRNRLEQLLGKLKNARDFAEPLLTQALTTRFGLELDVKTTFLRLYIPQTIPWFSVKTGAARTWTVSLLDAALHNFEESETQADAYDAASTFITEPSPTGQFDTLPTIRQKITIAGFTRLCRELDIGGQYSAYLDDNLGVTNPLIDTVLKSNVRNAHQAALKSALHLGQLRQDLDQDACERILDLLEGRPSMTLNGERLHCHDLTMMSSALTGIVIFAPDLERTREVSPIVVYIPDDPEHPVKQYPDTLAFMKELTHKLRSPAYQQFFSRFVDHQERGHFFADLNHRLSTVTWHQRQHGDPTPSWRDTPIDKPNLQFSVGTLKIGLWSLYQRQLDKILNDARTIAISTANADRNARWAQWDAFSKIASTILEVAAFVALPFVPFLGELTLAYMAYQALDETFEGIVDWAEGLKKEAFGHLMGVLESAVQLGTFAVGGAIVMGEVKPLLSRETLRFFDKLAPVMSTDGKTRYWKPDLSPYEHSTNLPTTAKPDHLGLYRHEGKTLLPIEDKLYAVKRNGETGQFQIQHPQRAEAYQPLLRHNGHGAWQTRLEQPLSWDRETVMRRIGHSVESLSSEEREQILRISGYHENMLREMHVDNLPPPSLLTDVIKRFKIDRDIQTLSEQIGSPDPDHYEALTHRLSLFESRYGELERTHDRQTQLLLGEVSGLPTDIAQELVSNATGSELLQLHNGRVPQRLKDVAHKAMEAVRASRAHEGLYSDSLETADTYRLALHSLESLPHWPDTLRIEVRDYSHDGVLHDSIGQANAPLVKTLVRGDDGTYRAYEDSDLPGDFYTAILQALPKTERDRLGLSIDDGQRLKRRIAEHALNQPQLRKLFAKYPHRKPFYDPTTMRLPGGSEGYSRNHPNSPTLDERVREVYPGLTQEELRTVVADLQRHPDGARIELARLHNELGRLHQELNTWINDAPVVHPETGLALSDLGRQAEQHNRRLLAQEIQRSWRRQSDRDLDAPENSVRYVLRFEEPILGDLPALTADFSHVSLLALEGRQAEHGLHGFLQHFKNLRRLDLRRISLTTLPDAIPQMANLDTLLLSDCGIRFDAMAWSKLSSLKKLAMLDLFRNPFDALPDIEAMPELMHLDLSETGLTEMPAGALKHPRLNTLLLMNNRITELPDGLFTSVLYDKRGVHLSNNPLTLQTRELIKQQYFETSYDLGVHAPDTDIERVRALYPNLEVEQASDFVYELPGTLEDGRIELTNLEAELTQLSNDLAAWTADVPPLHPLTGEPFNAYQLFTEHANRDEIMQVLERCWRHDSDMDDFNEVLEPTFELNIRPVVNGELPTLSADFSHVSSLVLESADGVTRIGRFLESFPKLKRLRLRDCDLGNIPDAVFKMGQLRSLSFNSCRIGLSAESVKALAGMEQLDYLDLGFNPLGQTPDLSQMPGLSTILLHETGITEIPKGLFHLSELDWSDLSNNAITELSSDLMELPVEIAENITLRGNPFSEESLSRLISYFEQTGVDFGVEEVIDRGEMQVSTSEGSEIDE</sequence>
<dbReference type="Pfam" id="PF20178">
    <property type="entry name" value="ToxA_N"/>
    <property type="match status" value="1"/>
</dbReference>
<dbReference type="EMBL" id="CP075566">
    <property type="protein sequence ID" value="QVW22052.1"/>
    <property type="molecule type" value="Genomic_DNA"/>
</dbReference>
<keyword evidence="3" id="KW-0677">Repeat</keyword>
<evidence type="ECO:0000256" key="2">
    <source>
        <dbReference type="ARBA" id="ARBA00022729"/>
    </source>
</evidence>
<keyword evidence="7" id="KW-1185">Reference proteome</keyword>
<dbReference type="InterPro" id="IPR001611">
    <property type="entry name" value="Leu-rich_rpt"/>
</dbReference>
<evidence type="ECO:0000256" key="3">
    <source>
        <dbReference type="ARBA" id="ARBA00022737"/>
    </source>
</evidence>
<evidence type="ECO:0000259" key="5">
    <source>
        <dbReference type="Pfam" id="PF20178"/>
    </source>
</evidence>
<dbReference type="PANTHER" id="PTHR24373">
    <property type="entry name" value="SLIT RELATED LEUCINE-RICH REPEAT NEURONAL PROTEIN"/>
    <property type="match status" value="1"/>
</dbReference>
<feature type="domain" description="Dermonecrotic toxin N-terminal" evidence="5">
    <location>
        <begin position="82"/>
        <end position="344"/>
    </location>
</feature>
<evidence type="ECO:0000256" key="1">
    <source>
        <dbReference type="ARBA" id="ARBA00022614"/>
    </source>
</evidence>
<reference evidence="6 7" key="1">
    <citation type="submission" date="2021-05" db="EMBL/GenBank/DDBJ databases">
        <title>Complete genome of the cytokinin-producing biocontrol strain Pseudomonas fluorescens G20-18.</title>
        <authorList>
            <person name="Nielsen T.K."/>
            <person name="Mekureyaw M.F."/>
            <person name="Hansen L.H."/>
            <person name="Nicolaisen M.H."/>
            <person name="Roitsch T.G."/>
            <person name="Hennessy R.C."/>
        </authorList>
    </citation>
    <scope>NUCLEOTIDE SEQUENCE [LARGE SCALE GENOMIC DNA]</scope>
    <source>
        <strain evidence="6 7">G20-18</strain>
    </source>
</reference>
<protein>
    <recommendedName>
        <fullName evidence="5">Dermonecrotic toxin N-terminal domain-containing protein</fullName>
    </recommendedName>
</protein>
<evidence type="ECO:0000313" key="7">
    <source>
        <dbReference type="Proteomes" id="UP000681155"/>
    </source>
</evidence>
<keyword evidence="1" id="KW-0433">Leucine-rich repeat</keyword>
<dbReference type="RefSeq" id="WP_214378004.1">
    <property type="nucleotide sequence ID" value="NZ_CP075566.1"/>
</dbReference>
<gene>
    <name evidence="6" type="ORF">KJF94_19500</name>
</gene>
<feature type="coiled-coil region" evidence="4">
    <location>
        <begin position="1276"/>
        <end position="1303"/>
    </location>
</feature>